<feature type="chain" id="PRO_5002714639" description="Peptidase M14 domain-containing protein" evidence="4">
    <location>
        <begin position="31"/>
        <end position="424"/>
    </location>
</feature>
<reference evidence="6 7" key="1">
    <citation type="journal article" date="2007" name="Science">
        <title>Sea anemone genome reveals ancestral eumetazoan gene repertoire and genomic organization.</title>
        <authorList>
            <person name="Putnam N.H."/>
            <person name="Srivastava M."/>
            <person name="Hellsten U."/>
            <person name="Dirks B."/>
            <person name="Chapman J."/>
            <person name="Salamov A."/>
            <person name="Terry A."/>
            <person name="Shapiro H."/>
            <person name="Lindquist E."/>
            <person name="Kapitonov V.V."/>
            <person name="Jurka J."/>
            <person name="Genikhovich G."/>
            <person name="Grigoriev I.V."/>
            <person name="Lucas S.M."/>
            <person name="Steele R.E."/>
            <person name="Finnerty J.R."/>
            <person name="Technau U."/>
            <person name="Martindale M.Q."/>
            <person name="Rokhsar D.S."/>
        </authorList>
    </citation>
    <scope>NUCLEOTIDE SEQUENCE [LARGE SCALE GENOMIC DNA]</scope>
    <source>
        <strain evidence="7">CH2 X CH6</strain>
    </source>
</reference>
<evidence type="ECO:0000313" key="6">
    <source>
        <dbReference type="EMBL" id="EDO43041.1"/>
    </source>
</evidence>
<dbReference type="InParanoid" id="A7RZS2"/>
<organism evidence="6 7">
    <name type="scientific">Nematostella vectensis</name>
    <name type="common">Starlet sea anemone</name>
    <dbReference type="NCBI Taxonomy" id="45351"/>
    <lineage>
        <taxon>Eukaryota</taxon>
        <taxon>Metazoa</taxon>
        <taxon>Cnidaria</taxon>
        <taxon>Anthozoa</taxon>
        <taxon>Hexacorallia</taxon>
        <taxon>Actiniaria</taxon>
        <taxon>Edwardsiidae</taxon>
        <taxon>Nematostella</taxon>
    </lineage>
</organism>
<dbReference type="OMA" id="RVLNEWS"/>
<comment type="similarity">
    <text evidence="2">Belongs to the peptidase M14 family.</text>
</comment>
<feature type="transmembrane region" description="Helical" evidence="3">
    <location>
        <begin position="349"/>
        <end position="371"/>
    </location>
</feature>
<evidence type="ECO:0000256" key="1">
    <source>
        <dbReference type="ARBA" id="ARBA00001947"/>
    </source>
</evidence>
<accession>A7RZS2</accession>
<name>A7RZS2_NEMVE</name>
<evidence type="ECO:0000256" key="3">
    <source>
        <dbReference type="SAM" id="Phobius"/>
    </source>
</evidence>
<dbReference type="PhylomeDB" id="A7RZS2"/>
<dbReference type="FunFam" id="3.40.630.10:FF:000313">
    <property type="entry name" value="Predicted protein"/>
    <property type="match status" value="1"/>
</dbReference>
<dbReference type="SUPFAM" id="SSF53187">
    <property type="entry name" value="Zn-dependent exopeptidases"/>
    <property type="match status" value="1"/>
</dbReference>
<dbReference type="Pfam" id="PF00246">
    <property type="entry name" value="Peptidase_M14"/>
    <property type="match status" value="1"/>
</dbReference>
<dbReference type="eggNOG" id="KOG2650">
    <property type="taxonomic scope" value="Eukaryota"/>
</dbReference>
<dbReference type="SMART" id="SM00631">
    <property type="entry name" value="Zn_pept"/>
    <property type="match status" value="1"/>
</dbReference>
<dbReference type="Gene3D" id="3.40.630.10">
    <property type="entry name" value="Zn peptidases"/>
    <property type="match status" value="2"/>
</dbReference>
<proteinExistence type="inferred from homology"/>
<sequence length="424" mass="49196">MDCPIFKASANLLSWVFLLAFLPNFHVTKGTGVGFDVFNQKSSKEKYVPDYRFYHNLSRLNECIHDLVSQFPDVLDTQMRFRSRWGLSQYVLHFTNYSTKGAEHKQKVRVLLSFGEHAAEFLPVESMIYLLRTLTRGLRDPFGSPTHNFTRFVLDNIDLYLISLFNPDGRAIIERTSNYCWSEPECKVVKELLNSMKFDAVVSFHSGNKQMYIPVLDNIEPSSESNIPDQSDVMSFASQLNDLSNLYLKHTHVKSSQYSYAYSLFSYASFSRQVPFSFLVSLWGNGRGVKQKHNCFSVGNPRGEQLQKTLESLHPFYTVLFRQLVSWKENKLKVDADVRKAIFQGHSRAGFYSSKVFLFLIFLAFAAYFVAKFKMPFGWRLIYRRQRRIVVCERIYTKTIRLLILVCFESNSHLDATRLVDSNS</sequence>
<keyword evidence="7" id="KW-1185">Reference proteome</keyword>
<dbReference type="AlphaFoldDB" id="A7RZS2"/>
<gene>
    <name evidence="6" type="ORF">NEMVEDRAFT_v1g241824</name>
</gene>
<evidence type="ECO:0000256" key="2">
    <source>
        <dbReference type="ARBA" id="ARBA00005988"/>
    </source>
</evidence>
<keyword evidence="4" id="KW-0732">Signal</keyword>
<evidence type="ECO:0000259" key="5">
    <source>
        <dbReference type="SMART" id="SM00631"/>
    </source>
</evidence>
<dbReference type="GO" id="GO:0006508">
    <property type="term" value="P:proteolysis"/>
    <property type="evidence" value="ECO:0000318"/>
    <property type="project" value="GO_Central"/>
</dbReference>
<feature type="signal peptide" evidence="4">
    <location>
        <begin position="1"/>
        <end position="30"/>
    </location>
</feature>
<dbReference type="PANTHER" id="PTHR11705">
    <property type="entry name" value="PROTEASE FAMILY M14 CARBOXYPEPTIDASE A,B"/>
    <property type="match status" value="1"/>
</dbReference>
<comment type="cofactor">
    <cofactor evidence="1">
        <name>Zn(2+)</name>
        <dbReference type="ChEBI" id="CHEBI:29105"/>
    </cofactor>
</comment>
<dbReference type="InterPro" id="IPR000834">
    <property type="entry name" value="Peptidase_M14"/>
</dbReference>
<keyword evidence="3" id="KW-1133">Transmembrane helix</keyword>
<evidence type="ECO:0000256" key="4">
    <source>
        <dbReference type="SAM" id="SignalP"/>
    </source>
</evidence>
<dbReference type="GO" id="GO:0005615">
    <property type="term" value="C:extracellular space"/>
    <property type="evidence" value="ECO:0000318"/>
    <property type="project" value="GO_Central"/>
</dbReference>
<dbReference type="Proteomes" id="UP000001593">
    <property type="component" value="Unassembled WGS sequence"/>
</dbReference>
<feature type="domain" description="Peptidase M14" evidence="5">
    <location>
        <begin position="54"/>
        <end position="312"/>
    </location>
</feature>
<dbReference type="GO" id="GO:0004181">
    <property type="term" value="F:metallocarboxypeptidase activity"/>
    <property type="evidence" value="ECO:0000318"/>
    <property type="project" value="GO_Central"/>
</dbReference>
<evidence type="ECO:0000313" key="7">
    <source>
        <dbReference type="Proteomes" id="UP000001593"/>
    </source>
</evidence>
<dbReference type="EMBL" id="DS469558">
    <property type="protein sequence ID" value="EDO43041.1"/>
    <property type="molecule type" value="Genomic_DNA"/>
</dbReference>
<keyword evidence="3" id="KW-0812">Transmembrane</keyword>
<protein>
    <recommendedName>
        <fullName evidence="5">Peptidase M14 domain-containing protein</fullName>
    </recommendedName>
</protein>
<dbReference type="PANTHER" id="PTHR11705:SF119">
    <property type="entry name" value="OS02G0119300 PROTEIN"/>
    <property type="match status" value="1"/>
</dbReference>
<dbReference type="HOGENOM" id="CLU_047625_0_0_1"/>
<dbReference type="GO" id="GO:0008270">
    <property type="term" value="F:zinc ion binding"/>
    <property type="evidence" value="ECO:0007669"/>
    <property type="project" value="InterPro"/>
</dbReference>
<keyword evidence="3" id="KW-0472">Membrane</keyword>